<dbReference type="InterPro" id="IPR010664">
    <property type="entry name" value="LipoPS_assembly_LptC-rel"/>
</dbReference>
<keyword evidence="4" id="KW-1133">Transmembrane helix</keyword>
<dbReference type="PANTHER" id="PTHR37481:SF1">
    <property type="entry name" value="LIPOPOLYSACCHARIDE EXPORT SYSTEM PROTEIN LPTC"/>
    <property type="match status" value="1"/>
</dbReference>
<keyword evidence="3" id="KW-0812">Transmembrane</keyword>
<keyword evidence="7" id="KW-0732">Signal</keyword>
<evidence type="ECO:0000256" key="5">
    <source>
        <dbReference type="ARBA" id="ARBA00023136"/>
    </source>
</evidence>
<keyword evidence="2" id="KW-0997">Cell inner membrane</keyword>
<evidence type="ECO:0000256" key="2">
    <source>
        <dbReference type="ARBA" id="ARBA00022519"/>
    </source>
</evidence>
<dbReference type="STRING" id="869211.Spith_2237"/>
<dbReference type="InterPro" id="IPR026265">
    <property type="entry name" value="LptC"/>
</dbReference>
<dbReference type="KEGG" id="stq:Spith_2237"/>
<dbReference type="AlphaFoldDB" id="G0GG16"/>
<feature type="signal peptide" evidence="7">
    <location>
        <begin position="1"/>
        <end position="23"/>
    </location>
</feature>
<evidence type="ECO:0000256" key="4">
    <source>
        <dbReference type="ARBA" id="ARBA00022989"/>
    </source>
</evidence>
<evidence type="ECO:0000256" key="1">
    <source>
        <dbReference type="ARBA" id="ARBA00022475"/>
    </source>
</evidence>
<evidence type="ECO:0000313" key="8">
    <source>
        <dbReference type="EMBL" id="AEJ62492.1"/>
    </source>
</evidence>
<dbReference type="InterPro" id="IPR052363">
    <property type="entry name" value="LPS_export_LptC"/>
</dbReference>
<feature type="chain" id="PRO_5003400348" description="LPS export ABC transporter periplasmic protein LptC" evidence="7">
    <location>
        <begin position="24"/>
        <end position="181"/>
    </location>
</feature>
<dbReference type="GO" id="GO:0005886">
    <property type="term" value="C:plasma membrane"/>
    <property type="evidence" value="ECO:0007669"/>
    <property type="project" value="InterPro"/>
</dbReference>
<organism evidence="8 9">
    <name type="scientific">Winmispira thermophila (strain ATCC 700085 / DSM 6578 / Z-1203)</name>
    <name type="common">Spirochaeta thermophila</name>
    <dbReference type="NCBI Taxonomy" id="869211"/>
    <lineage>
        <taxon>Bacteria</taxon>
        <taxon>Pseudomonadati</taxon>
        <taxon>Spirochaetota</taxon>
        <taxon>Spirochaetia</taxon>
        <taxon>Winmispirales</taxon>
        <taxon>Winmispiraceae</taxon>
        <taxon>Winmispira</taxon>
    </lineage>
</organism>
<evidence type="ECO:0000256" key="7">
    <source>
        <dbReference type="SAM" id="SignalP"/>
    </source>
</evidence>
<dbReference type="PANTHER" id="PTHR37481">
    <property type="entry name" value="LIPOPOLYSACCHARIDE EXPORT SYSTEM PROTEIN LPTC"/>
    <property type="match status" value="1"/>
</dbReference>
<feature type="compositionally biased region" description="Polar residues" evidence="6">
    <location>
        <begin position="164"/>
        <end position="175"/>
    </location>
</feature>
<dbReference type="PROSITE" id="PS51257">
    <property type="entry name" value="PROKAR_LIPOPROTEIN"/>
    <property type="match status" value="1"/>
</dbReference>
<keyword evidence="5" id="KW-0472">Membrane</keyword>
<dbReference type="Pfam" id="PF06835">
    <property type="entry name" value="LptC"/>
    <property type="match status" value="1"/>
</dbReference>
<dbReference type="Gene3D" id="2.60.450.10">
    <property type="entry name" value="Lipopolysaccharide (LPS) transport protein A like domain"/>
    <property type="match status" value="1"/>
</dbReference>
<dbReference type="Proteomes" id="UP000007254">
    <property type="component" value="Chromosome"/>
</dbReference>
<dbReference type="GO" id="GO:0017089">
    <property type="term" value="F:glycolipid transfer activity"/>
    <property type="evidence" value="ECO:0007669"/>
    <property type="project" value="TreeGrafter"/>
</dbReference>
<accession>G0GG16</accession>
<feature type="region of interest" description="Disordered" evidence="6">
    <location>
        <begin position="161"/>
        <end position="181"/>
    </location>
</feature>
<keyword evidence="1" id="KW-1003">Cell membrane</keyword>
<reference evidence="8 9" key="1">
    <citation type="submission" date="2011-06" db="EMBL/GenBank/DDBJ databases">
        <title>The complete genome of Spirochaeta thermophila DSM 6578.</title>
        <authorList>
            <consortium name="US DOE Joint Genome Institute (JGI-PGF)"/>
            <person name="Lucas S."/>
            <person name="Lapidus A."/>
            <person name="Bruce D."/>
            <person name="Goodwin L."/>
            <person name="Pitluck S."/>
            <person name="Peters L."/>
            <person name="Kyrpides N."/>
            <person name="Mavromatis K."/>
            <person name="Ivanova N."/>
            <person name="Mikailova N."/>
            <person name="Pagani I."/>
            <person name="Chertkov O."/>
            <person name="Detter J.C."/>
            <person name="Tapia R."/>
            <person name="Han C."/>
            <person name="Land M."/>
            <person name="Hauser L."/>
            <person name="Markowitz V."/>
            <person name="Cheng J.-F."/>
            <person name="Hugenholtz P."/>
            <person name="Woyke T."/>
            <person name="Wu D."/>
            <person name="Spring S."/>
            <person name="Merkhoffer B."/>
            <person name="Schneider S."/>
            <person name="Klenk H.-P."/>
            <person name="Eisen J.A."/>
        </authorList>
    </citation>
    <scope>NUCLEOTIDE SEQUENCE [LARGE SCALE GENOMIC DNA]</scope>
    <source>
        <strain evidence="9">ATCC 700085 / DSM 6578 / Z-1203</strain>
    </source>
</reference>
<dbReference type="HOGENOM" id="CLU_099060_0_0_12"/>
<evidence type="ECO:0000313" key="9">
    <source>
        <dbReference type="Proteomes" id="UP000007254"/>
    </source>
</evidence>
<dbReference type="GO" id="GO:0015221">
    <property type="term" value="F:lipopolysaccharide transmembrane transporter activity"/>
    <property type="evidence" value="ECO:0007669"/>
    <property type="project" value="InterPro"/>
</dbReference>
<dbReference type="RefSeq" id="WP_014625798.1">
    <property type="nucleotide sequence ID" value="NC_017583.1"/>
</dbReference>
<evidence type="ECO:0000256" key="6">
    <source>
        <dbReference type="SAM" id="MobiDB-lite"/>
    </source>
</evidence>
<dbReference type="NCBIfam" id="TIGR04409">
    <property type="entry name" value="LptC_YrbK"/>
    <property type="match status" value="1"/>
</dbReference>
<dbReference type="GO" id="GO:0030288">
    <property type="term" value="C:outer membrane-bounded periplasmic space"/>
    <property type="evidence" value="ECO:0007669"/>
    <property type="project" value="TreeGrafter"/>
</dbReference>
<name>G0GG16_WINT7</name>
<gene>
    <name evidence="8" type="ordered locus">Spith_2237</name>
</gene>
<keyword evidence="9" id="KW-1185">Reference proteome</keyword>
<proteinExistence type="predicted"/>
<evidence type="ECO:0008006" key="10">
    <source>
        <dbReference type="Google" id="ProtNLM"/>
    </source>
</evidence>
<sequence>MRIRIALLLTGLLLSCSFNYEEAMWEPSTREYPNMTIEHLSHRVVQDGALLLSVTAEKAEEYRDAQILAVTGVLFQEFDREGNVVRQARAAHARFHRDTEDIETEGEVEVQDRTEDITIRGSDFTWKKKERSISAPPGVEVEIQGEDYRLRGTGFSADAGTLSLRFTGNPQGTYTQEEDGE</sequence>
<protein>
    <recommendedName>
        <fullName evidence="10">LPS export ABC transporter periplasmic protein LptC</fullName>
    </recommendedName>
</protein>
<dbReference type="EMBL" id="CP002903">
    <property type="protein sequence ID" value="AEJ62492.1"/>
    <property type="molecule type" value="Genomic_DNA"/>
</dbReference>
<evidence type="ECO:0000256" key="3">
    <source>
        <dbReference type="ARBA" id="ARBA00022692"/>
    </source>
</evidence>